<evidence type="ECO:0000313" key="1">
    <source>
        <dbReference type="EMBL" id="MDO0823609.1"/>
    </source>
</evidence>
<accession>A0ABT8QSY7</accession>
<comment type="caution">
    <text evidence="1">The sequence shown here is derived from an EMBL/GenBank/DDBJ whole genome shotgun (WGS) entry which is preliminary data.</text>
</comment>
<evidence type="ECO:0000313" key="2">
    <source>
        <dbReference type="Proteomes" id="UP001176021"/>
    </source>
</evidence>
<dbReference type="Proteomes" id="UP001176021">
    <property type="component" value="Unassembled WGS sequence"/>
</dbReference>
<keyword evidence="2" id="KW-1185">Reference proteome</keyword>
<gene>
    <name evidence="1" type="ORF">M8H41_12200</name>
</gene>
<dbReference type="RefSeq" id="WP_252470014.1">
    <property type="nucleotide sequence ID" value="NZ_JAMHFY010000013.1"/>
</dbReference>
<sequence length="107" mass="11968">MGAHRNSDNPKYREEAIIAASECLAGRLVAYDKTGKAIEPEYEPSVEILQDPEKEASGPIFVKGNIPIESADGYTYEIRNRVTFCDKPNEYSEGLPHKVRRNRLGEG</sequence>
<name>A0ABT8QSY7_9FIRM</name>
<organism evidence="1 2">
    <name type="scientific">Desulfosporosinus nitroreducens</name>
    <dbReference type="NCBI Taxonomy" id="2018668"/>
    <lineage>
        <taxon>Bacteria</taxon>
        <taxon>Bacillati</taxon>
        <taxon>Bacillota</taxon>
        <taxon>Clostridia</taxon>
        <taxon>Eubacteriales</taxon>
        <taxon>Desulfitobacteriaceae</taxon>
        <taxon>Desulfosporosinus</taxon>
    </lineage>
</organism>
<proteinExistence type="predicted"/>
<dbReference type="EMBL" id="JAMJEV010000009">
    <property type="protein sequence ID" value="MDO0823609.1"/>
    <property type="molecule type" value="Genomic_DNA"/>
</dbReference>
<protein>
    <submittedName>
        <fullName evidence="1">Uncharacterized protein</fullName>
    </submittedName>
</protein>
<reference evidence="1" key="1">
    <citation type="submission" date="2022-05" db="EMBL/GenBank/DDBJ databases">
        <title>Expanded diversity of anoxic marine methylotrophy in a Black Sea sulfate reducing microorganism.</title>
        <authorList>
            <person name="Fischer P.Q."/>
            <person name="Stams A.J.M."/>
            <person name="Villanueva L."/>
            <person name="Sousa D.Z."/>
        </authorList>
    </citation>
    <scope>NUCLEOTIDE SEQUENCE</scope>
    <source>
        <strain evidence="1">P130</strain>
    </source>
</reference>